<sequence length="260" mass="29920">MIDQNEREIPVTVPYSYNVYQLSAKEKRRFLLLCGTGSMALAFLFYQNIFLSLAFAGLSYPGLKLYSSYLMEKRKMELNMQFRDVLYSLSASISSGRQMPEALSEAEQNMKLIYRENAVIVTELSQMVKRIFQSRESEEDILEDFAKRSGLDDIINFVDIYLTCRKTGGDFVKVIRKASEMIMDKITIDQEIRTLTAQKRFEIKILTCIPIAIVIFLKIVSPDYLAVLYQGIQGRFLMTLALIGIAASYLWSMRIIKIQV</sequence>
<name>A0A8J8AZN4_9FIRM</name>
<keyword evidence="2" id="KW-1003">Cell membrane</keyword>
<evidence type="ECO:0000256" key="5">
    <source>
        <dbReference type="ARBA" id="ARBA00023136"/>
    </source>
</evidence>
<feature type="transmembrane region" description="Helical" evidence="6">
    <location>
        <begin position="30"/>
        <end position="47"/>
    </location>
</feature>
<comment type="caution">
    <text evidence="8">The sequence shown here is derived from an EMBL/GenBank/DDBJ whole genome shotgun (WGS) entry which is preliminary data.</text>
</comment>
<keyword evidence="4 6" id="KW-1133">Transmembrane helix</keyword>
<keyword evidence="3 6" id="KW-0812">Transmembrane</keyword>
<dbReference type="EMBL" id="JAGSND010000001">
    <property type="protein sequence ID" value="MBR0596364.1"/>
    <property type="molecule type" value="Genomic_DNA"/>
</dbReference>
<protein>
    <submittedName>
        <fullName evidence="8">Type II secretion system F family protein</fullName>
    </submittedName>
</protein>
<evidence type="ECO:0000313" key="8">
    <source>
        <dbReference type="EMBL" id="MBR0596364.1"/>
    </source>
</evidence>
<dbReference type="Pfam" id="PF00482">
    <property type="entry name" value="T2SSF"/>
    <property type="match status" value="1"/>
</dbReference>
<evidence type="ECO:0000256" key="1">
    <source>
        <dbReference type="ARBA" id="ARBA00004651"/>
    </source>
</evidence>
<organism evidence="8 9">
    <name type="scientific">Sinanaerobacter chloroacetimidivorans</name>
    <dbReference type="NCBI Taxonomy" id="2818044"/>
    <lineage>
        <taxon>Bacteria</taxon>
        <taxon>Bacillati</taxon>
        <taxon>Bacillota</taxon>
        <taxon>Clostridia</taxon>
        <taxon>Peptostreptococcales</taxon>
        <taxon>Anaerovoracaceae</taxon>
        <taxon>Sinanaerobacter</taxon>
    </lineage>
</organism>
<dbReference type="GO" id="GO:0005886">
    <property type="term" value="C:plasma membrane"/>
    <property type="evidence" value="ECO:0007669"/>
    <property type="project" value="UniProtKB-SubCell"/>
</dbReference>
<evidence type="ECO:0000256" key="6">
    <source>
        <dbReference type="SAM" id="Phobius"/>
    </source>
</evidence>
<feature type="transmembrane region" description="Helical" evidence="6">
    <location>
        <begin position="232"/>
        <end position="251"/>
    </location>
</feature>
<reference evidence="8" key="2">
    <citation type="submission" date="2021-04" db="EMBL/GenBank/DDBJ databases">
        <authorList>
            <person name="Liu J."/>
        </authorList>
    </citation>
    <scope>NUCLEOTIDE SEQUENCE</scope>
    <source>
        <strain evidence="8">BAD-6</strain>
    </source>
</reference>
<feature type="transmembrane region" description="Helical" evidence="6">
    <location>
        <begin position="203"/>
        <end position="220"/>
    </location>
</feature>
<accession>A0A8J8AZN4</accession>
<evidence type="ECO:0000256" key="2">
    <source>
        <dbReference type="ARBA" id="ARBA00022475"/>
    </source>
</evidence>
<dbReference type="PANTHER" id="PTHR35007:SF1">
    <property type="entry name" value="PILUS ASSEMBLY PROTEIN"/>
    <property type="match status" value="1"/>
</dbReference>
<evidence type="ECO:0000256" key="4">
    <source>
        <dbReference type="ARBA" id="ARBA00022989"/>
    </source>
</evidence>
<dbReference type="AlphaFoldDB" id="A0A8J8AZN4"/>
<dbReference type="Proteomes" id="UP000675664">
    <property type="component" value="Unassembled WGS sequence"/>
</dbReference>
<gene>
    <name evidence="8" type="ORF">KCX82_00590</name>
</gene>
<evidence type="ECO:0000313" key="9">
    <source>
        <dbReference type="Proteomes" id="UP000675664"/>
    </source>
</evidence>
<evidence type="ECO:0000256" key="3">
    <source>
        <dbReference type="ARBA" id="ARBA00022692"/>
    </source>
</evidence>
<dbReference type="PANTHER" id="PTHR35007">
    <property type="entry name" value="INTEGRAL MEMBRANE PROTEIN-RELATED"/>
    <property type="match status" value="1"/>
</dbReference>
<comment type="subcellular location">
    <subcellularLocation>
        <location evidence="1">Cell membrane</location>
        <topology evidence="1">Multi-pass membrane protein</topology>
    </subcellularLocation>
</comment>
<keyword evidence="5 6" id="KW-0472">Membrane</keyword>
<dbReference type="InterPro" id="IPR018076">
    <property type="entry name" value="T2SS_GspF_dom"/>
</dbReference>
<evidence type="ECO:0000259" key="7">
    <source>
        <dbReference type="Pfam" id="PF00482"/>
    </source>
</evidence>
<feature type="domain" description="Type II secretion system protein GspF" evidence="7">
    <location>
        <begin position="88"/>
        <end position="217"/>
    </location>
</feature>
<dbReference type="RefSeq" id="WP_227016498.1">
    <property type="nucleotide sequence ID" value="NZ_JAGSND010000001.1"/>
</dbReference>
<keyword evidence="9" id="KW-1185">Reference proteome</keyword>
<proteinExistence type="predicted"/>
<feature type="transmembrane region" description="Helical" evidence="6">
    <location>
        <begin position="53"/>
        <end position="71"/>
    </location>
</feature>
<reference evidence="8" key="1">
    <citation type="submission" date="2021-04" db="EMBL/GenBank/DDBJ databases">
        <title>Sinoanaerobacter chloroacetimidivorans sp. nov., an obligate anaerobic bacterium isolated from anaerobic sludge.</title>
        <authorList>
            <person name="Bao Y."/>
        </authorList>
    </citation>
    <scope>NUCLEOTIDE SEQUENCE</scope>
    <source>
        <strain evidence="8">BAD-6</strain>
    </source>
</reference>